<dbReference type="EMBL" id="VIIS01001862">
    <property type="protein sequence ID" value="KAF0291671.1"/>
    <property type="molecule type" value="Genomic_DNA"/>
</dbReference>
<keyword evidence="5" id="KW-0862">Zinc</keyword>
<evidence type="ECO:0000259" key="9">
    <source>
        <dbReference type="PROSITE" id="PS50157"/>
    </source>
</evidence>
<evidence type="ECO:0000256" key="4">
    <source>
        <dbReference type="ARBA" id="ARBA00022771"/>
    </source>
</evidence>
<dbReference type="OrthoDB" id="6376310at2759"/>
<evidence type="ECO:0000256" key="8">
    <source>
        <dbReference type="SAM" id="MobiDB-lite"/>
    </source>
</evidence>
<dbReference type="PANTHER" id="PTHR16515">
    <property type="entry name" value="PR DOMAIN ZINC FINGER PROTEIN"/>
    <property type="match status" value="1"/>
</dbReference>
<evidence type="ECO:0000256" key="6">
    <source>
        <dbReference type="ARBA" id="ARBA00023242"/>
    </source>
</evidence>
<reference evidence="10 11" key="1">
    <citation type="submission" date="2019-07" db="EMBL/GenBank/DDBJ databases">
        <title>Draft genome assembly of a fouling barnacle, Amphibalanus amphitrite (Darwin, 1854): The first reference genome for Thecostraca.</title>
        <authorList>
            <person name="Kim W."/>
        </authorList>
    </citation>
    <scope>NUCLEOTIDE SEQUENCE [LARGE SCALE GENOMIC DNA]</scope>
    <source>
        <strain evidence="10">SNU_AA5</strain>
        <tissue evidence="10">Soma without cirri and trophi</tissue>
    </source>
</reference>
<dbReference type="GO" id="GO:0005634">
    <property type="term" value="C:nucleus"/>
    <property type="evidence" value="ECO:0007669"/>
    <property type="project" value="UniProtKB-SubCell"/>
</dbReference>
<keyword evidence="6" id="KW-0539">Nucleus</keyword>
<gene>
    <name evidence="10" type="primary">ZSCAN22</name>
    <name evidence="10" type="ORF">FJT64_010250</name>
</gene>
<dbReference type="GO" id="GO:0008270">
    <property type="term" value="F:zinc ion binding"/>
    <property type="evidence" value="ECO:0007669"/>
    <property type="project" value="UniProtKB-KW"/>
</dbReference>
<dbReference type="FunFam" id="3.30.160.60:FF:000557">
    <property type="entry name" value="zinc finger and SCAN domain-containing protein 29"/>
    <property type="match status" value="1"/>
</dbReference>
<dbReference type="InterPro" id="IPR013087">
    <property type="entry name" value="Znf_C2H2_type"/>
</dbReference>
<keyword evidence="4 7" id="KW-0863">Zinc-finger</keyword>
<feature type="compositionally biased region" description="Low complexity" evidence="8">
    <location>
        <begin position="163"/>
        <end position="177"/>
    </location>
</feature>
<dbReference type="PROSITE" id="PS00028">
    <property type="entry name" value="ZINC_FINGER_C2H2_1"/>
    <property type="match status" value="4"/>
</dbReference>
<dbReference type="GO" id="GO:0010468">
    <property type="term" value="P:regulation of gene expression"/>
    <property type="evidence" value="ECO:0007669"/>
    <property type="project" value="TreeGrafter"/>
</dbReference>
<dbReference type="AlphaFoldDB" id="A0A6A4VR29"/>
<evidence type="ECO:0000256" key="5">
    <source>
        <dbReference type="ARBA" id="ARBA00022833"/>
    </source>
</evidence>
<evidence type="ECO:0000313" key="11">
    <source>
        <dbReference type="Proteomes" id="UP000440578"/>
    </source>
</evidence>
<dbReference type="Gene3D" id="3.30.160.60">
    <property type="entry name" value="Classic Zinc Finger"/>
    <property type="match status" value="4"/>
</dbReference>
<feature type="domain" description="C2H2-type" evidence="9">
    <location>
        <begin position="328"/>
        <end position="355"/>
    </location>
</feature>
<evidence type="ECO:0000256" key="1">
    <source>
        <dbReference type="ARBA" id="ARBA00004123"/>
    </source>
</evidence>
<keyword evidence="3" id="KW-0677">Repeat</keyword>
<comment type="subcellular location">
    <subcellularLocation>
        <location evidence="1">Nucleus</location>
    </subcellularLocation>
</comment>
<keyword evidence="2" id="KW-0479">Metal-binding</keyword>
<dbReference type="PROSITE" id="PS50157">
    <property type="entry name" value="ZINC_FINGER_C2H2_2"/>
    <property type="match status" value="4"/>
</dbReference>
<evidence type="ECO:0000256" key="7">
    <source>
        <dbReference type="PROSITE-ProRule" id="PRU00042"/>
    </source>
</evidence>
<keyword evidence="11" id="KW-1185">Reference proteome</keyword>
<dbReference type="SMART" id="SM00355">
    <property type="entry name" value="ZnF_C2H2"/>
    <property type="match status" value="6"/>
</dbReference>
<name>A0A6A4VR29_AMPAM</name>
<dbReference type="FunFam" id="3.30.160.60:FF:000065">
    <property type="entry name" value="B-cell CLL/lymphoma 6, member B"/>
    <property type="match status" value="1"/>
</dbReference>
<feature type="region of interest" description="Disordered" evidence="8">
    <location>
        <begin position="138"/>
        <end position="177"/>
    </location>
</feature>
<protein>
    <submittedName>
        <fullName evidence="10">Zinc finger and SCAN domain-containing protein 22</fullName>
    </submittedName>
</protein>
<feature type="domain" description="C2H2-type" evidence="9">
    <location>
        <begin position="356"/>
        <end position="383"/>
    </location>
</feature>
<dbReference type="SUPFAM" id="SSF57667">
    <property type="entry name" value="beta-beta-alpha zinc fingers"/>
    <property type="match status" value="3"/>
</dbReference>
<evidence type="ECO:0000256" key="2">
    <source>
        <dbReference type="ARBA" id="ARBA00022723"/>
    </source>
</evidence>
<evidence type="ECO:0000313" key="10">
    <source>
        <dbReference type="EMBL" id="KAF0291671.1"/>
    </source>
</evidence>
<sequence length="392" mass="43477">MMEDLGTYLSQAGPNGCMATYQEPLPPHAGPDSRCILCDSYITCADEPPTGVDINGFRLPSTQETLAEKLDTVVHPGCGVSLHTAAHHWQMKYICMACSAVIMTLDSYETKILEIREEIKRKFLDMMKIRAEKFGALQPLPPPLPSPAERVSSVKREPREEAGAAAAVVAAPAGAPEETSEERLECEVDLHCADPLPAAPNGVSPPGSETELTCGACNKSFRNKYNLKRHSTVHAGVKPFSCEFCGRAFRLKDHLKTHTRCGPAAAPLQCAPCGLTFPCFTLYSEHRQQYHSEGGDNPCRHCELVFTTATELRRHCRQQHPHPVKQEFRCSVCGRDFPNGFNLRRHLLIHSGERPFGCDVCGKRFTQPSILKKHIRVHDKKPPELKELLTSM</sequence>
<organism evidence="10 11">
    <name type="scientific">Amphibalanus amphitrite</name>
    <name type="common">Striped barnacle</name>
    <name type="synonym">Balanus amphitrite</name>
    <dbReference type="NCBI Taxonomy" id="1232801"/>
    <lineage>
        <taxon>Eukaryota</taxon>
        <taxon>Metazoa</taxon>
        <taxon>Ecdysozoa</taxon>
        <taxon>Arthropoda</taxon>
        <taxon>Crustacea</taxon>
        <taxon>Multicrustacea</taxon>
        <taxon>Cirripedia</taxon>
        <taxon>Thoracica</taxon>
        <taxon>Thoracicalcarea</taxon>
        <taxon>Balanomorpha</taxon>
        <taxon>Balanoidea</taxon>
        <taxon>Balanidae</taxon>
        <taxon>Amphibalaninae</taxon>
        <taxon>Amphibalanus</taxon>
    </lineage>
</organism>
<dbReference type="InterPro" id="IPR050331">
    <property type="entry name" value="Zinc_finger"/>
</dbReference>
<feature type="compositionally biased region" description="Basic and acidic residues" evidence="8">
    <location>
        <begin position="152"/>
        <end position="162"/>
    </location>
</feature>
<dbReference type="Proteomes" id="UP000440578">
    <property type="component" value="Unassembled WGS sequence"/>
</dbReference>
<evidence type="ECO:0000256" key="3">
    <source>
        <dbReference type="ARBA" id="ARBA00022737"/>
    </source>
</evidence>
<dbReference type="Pfam" id="PF00096">
    <property type="entry name" value="zf-C2H2"/>
    <property type="match status" value="4"/>
</dbReference>
<comment type="caution">
    <text evidence="10">The sequence shown here is derived from an EMBL/GenBank/DDBJ whole genome shotgun (WGS) entry which is preliminary data.</text>
</comment>
<accession>A0A6A4VR29</accession>
<proteinExistence type="predicted"/>
<dbReference type="PANTHER" id="PTHR16515:SF66">
    <property type="entry name" value="C2H2-TYPE DOMAIN-CONTAINING PROTEIN"/>
    <property type="match status" value="1"/>
</dbReference>
<feature type="domain" description="C2H2-type" evidence="9">
    <location>
        <begin position="212"/>
        <end position="239"/>
    </location>
</feature>
<dbReference type="InterPro" id="IPR036236">
    <property type="entry name" value="Znf_C2H2_sf"/>
</dbReference>
<feature type="domain" description="C2H2-type" evidence="9">
    <location>
        <begin position="240"/>
        <end position="267"/>
    </location>
</feature>